<proteinExistence type="inferred from homology"/>
<dbReference type="PROSITE" id="PS51787">
    <property type="entry name" value="LON_N"/>
    <property type="match status" value="1"/>
</dbReference>
<dbReference type="InterPro" id="IPR003593">
    <property type="entry name" value="AAA+_ATPase"/>
</dbReference>
<keyword evidence="1 8" id="KW-0645">Protease</keyword>
<comment type="catalytic activity">
    <reaction evidence="7">
        <text>Hydrolysis of proteins in presence of ATP.</text>
        <dbReference type="EC" id="3.4.21.53"/>
    </reaction>
</comment>
<dbReference type="GO" id="GO:0006508">
    <property type="term" value="P:proteolysis"/>
    <property type="evidence" value="ECO:0007669"/>
    <property type="project" value="UniProtKB-KW"/>
</dbReference>
<dbReference type="GO" id="GO:0004252">
    <property type="term" value="F:serine-type endopeptidase activity"/>
    <property type="evidence" value="ECO:0007669"/>
    <property type="project" value="UniProtKB-UniRule"/>
</dbReference>
<dbReference type="Gene3D" id="1.10.8.60">
    <property type="match status" value="1"/>
</dbReference>
<dbReference type="EMBL" id="CANHGI010000003">
    <property type="protein sequence ID" value="CAI5446332.1"/>
    <property type="molecule type" value="Genomic_DNA"/>
</dbReference>
<evidence type="ECO:0000256" key="4">
    <source>
        <dbReference type="ARBA" id="ARBA00022825"/>
    </source>
</evidence>
<dbReference type="GO" id="GO:0005524">
    <property type="term" value="F:ATP binding"/>
    <property type="evidence" value="ECO:0007669"/>
    <property type="project" value="UniProtKB-KW"/>
</dbReference>
<dbReference type="SUPFAM" id="SSF54211">
    <property type="entry name" value="Ribosomal protein S5 domain 2-like"/>
    <property type="match status" value="1"/>
</dbReference>
<dbReference type="InterPro" id="IPR054594">
    <property type="entry name" value="Lon_lid"/>
</dbReference>
<keyword evidence="15" id="KW-1185">Reference proteome</keyword>
<dbReference type="GO" id="GO:0004176">
    <property type="term" value="F:ATP-dependent peptidase activity"/>
    <property type="evidence" value="ECO:0007669"/>
    <property type="project" value="UniProtKB-UniRule"/>
</dbReference>
<evidence type="ECO:0000256" key="3">
    <source>
        <dbReference type="ARBA" id="ARBA00022801"/>
    </source>
</evidence>
<dbReference type="Pfam" id="PF05362">
    <property type="entry name" value="Lon_C"/>
    <property type="match status" value="1"/>
</dbReference>
<protein>
    <recommendedName>
        <fullName evidence="8">Lon protease homolog</fullName>
        <ecNumber evidence="8">3.4.21.-</ecNumber>
    </recommendedName>
</protein>
<dbReference type="FunFam" id="3.30.230.10:FF:000118">
    <property type="entry name" value="Lon protease homolog 2, peroxisomal"/>
    <property type="match status" value="1"/>
</dbReference>
<dbReference type="InterPro" id="IPR008269">
    <property type="entry name" value="Lon_proteolytic"/>
</dbReference>
<dbReference type="Gene3D" id="2.30.130.40">
    <property type="entry name" value="LON domain-like"/>
    <property type="match status" value="1"/>
</dbReference>
<keyword evidence="3 8" id="KW-0378">Hydrolase</keyword>
<dbReference type="InterPro" id="IPR020568">
    <property type="entry name" value="Ribosomal_Su5_D2-typ_SF"/>
</dbReference>
<dbReference type="InterPro" id="IPR003959">
    <property type="entry name" value="ATPase_AAA_core"/>
</dbReference>
<dbReference type="Pfam" id="PF02190">
    <property type="entry name" value="LON_substr_bdg"/>
    <property type="match status" value="1"/>
</dbReference>
<dbReference type="AlphaFoldDB" id="A0A9P1N0D5"/>
<evidence type="ECO:0000256" key="7">
    <source>
        <dbReference type="ARBA" id="ARBA00050665"/>
    </source>
</evidence>
<accession>A0A9P1N0D5</accession>
<dbReference type="SMART" id="SM00382">
    <property type="entry name" value="AAA"/>
    <property type="match status" value="1"/>
</dbReference>
<keyword evidence="5 8" id="KW-0067">ATP-binding</keyword>
<feature type="domain" description="Lon proteolytic" evidence="12">
    <location>
        <begin position="591"/>
        <end position="770"/>
    </location>
</feature>
<dbReference type="Pfam" id="PF00004">
    <property type="entry name" value="AAA"/>
    <property type="match status" value="1"/>
</dbReference>
<keyword evidence="2 8" id="KW-0547">Nucleotide-binding</keyword>
<sequence length="777" mass="86669">MKSSELPVLLISNGVLLPGADLKIPIKNRNNILTIEKYLTKSTGIQNQVVVAYKLSTEKVYEIATVAYVDKIFGWTFNNVVQYSIHVVGLHRATIQKLSLPTCIISKIEEPSAILEHSQLEILLKSAKYIAENSTNERISFDIYNLMEEKEYGRLTDLCVSQLKQQNDVGYAQLLEYLTILEIDKRVELLEKWTKTRKSLKISAENLNIDDIQTKMSGAKQNLRPRKIPNSKNSIEVLEEKLNAIEFPENVTDRVFSELARLKSLNSSQSEYNILVGWLELVAALPWKTSTIDEIEISKARRYLDESHDAMNDVKQRVLEHLAVCKMNESVRGMILCFTGPPGIGKTSIAKAIAQSMGRKFERISLGGIRDESDIRGHRRTYVAAMPGRIIEALKHAKTDNPVFLLDEIDKLYSGNQGSPSAALLELLDPEQNKEFHDHYLNIPFDVSKIMFIATANDISNIEPALRDRLEIIEMSGYTLKEKTKICQNHLLPRQLSKHCISPDYVNLDQRAIVTMIEEYTMEAGVRQLERNISAICRNVALKLAEALNSDLGADTLPEFELPINISEPQVHQILKTKQAKRIRIVERMSPLQPGTVFGLSVTTNGGRVMPIEASKSEGKGKIVTTGHLGKVLEESILVAKGWLAANSERLNIKSLKDFDVHVHLPAGSINKDGPSAGTGLACSLVSLAMDVPIRSDAAITGEISLTGHVLPIGGVKEKVLAAQRDGLRRVVLPRSNYEEVEKLDSDLKNEIEIVLVDTIEEAIDAMIRKSPVLAKL</sequence>
<dbReference type="FunFam" id="3.40.50.300:FF:000021">
    <property type="entry name" value="Lon protease homolog"/>
    <property type="match status" value="1"/>
</dbReference>
<evidence type="ECO:0000256" key="2">
    <source>
        <dbReference type="ARBA" id="ARBA00022741"/>
    </source>
</evidence>
<dbReference type="InterPro" id="IPR003111">
    <property type="entry name" value="Lon_prtase_N"/>
</dbReference>
<dbReference type="Gene3D" id="1.20.5.5270">
    <property type="match status" value="1"/>
</dbReference>
<reference evidence="14" key="1">
    <citation type="submission" date="2022-11" db="EMBL/GenBank/DDBJ databases">
        <authorList>
            <person name="Kikuchi T."/>
        </authorList>
    </citation>
    <scope>NUCLEOTIDE SEQUENCE</scope>
    <source>
        <strain evidence="14">PS1010</strain>
    </source>
</reference>
<dbReference type="SUPFAM" id="SSF52540">
    <property type="entry name" value="P-loop containing nucleoside triphosphate hydrolases"/>
    <property type="match status" value="1"/>
</dbReference>
<evidence type="ECO:0000256" key="9">
    <source>
        <dbReference type="PIRSR" id="PIRSR001174-1"/>
    </source>
</evidence>
<evidence type="ECO:0000256" key="10">
    <source>
        <dbReference type="PIRSR" id="PIRSR001174-2"/>
    </source>
</evidence>
<evidence type="ECO:0000256" key="5">
    <source>
        <dbReference type="ARBA" id="ARBA00022840"/>
    </source>
</evidence>
<evidence type="ECO:0000256" key="11">
    <source>
        <dbReference type="PROSITE-ProRule" id="PRU01122"/>
    </source>
</evidence>
<dbReference type="InterPro" id="IPR046336">
    <property type="entry name" value="Lon_prtase_N_sf"/>
</dbReference>
<dbReference type="SMART" id="SM00464">
    <property type="entry name" value="LON"/>
    <property type="match status" value="1"/>
</dbReference>
<gene>
    <name evidence="14" type="ORF">CAMP_LOCUS8969</name>
</gene>
<feature type="binding site" evidence="10">
    <location>
        <begin position="340"/>
        <end position="347"/>
    </location>
    <ligand>
        <name>ATP</name>
        <dbReference type="ChEBI" id="CHEBI:30616"/>
    </ligand>
</feature>
<dbReference type="Gene3D" id="3.30.230.10">
    <property type="match status" value="1"/>
</dbReference>
<keyword evidence="6" id="KW-0576">Peroxisome</keyword>
<dbReference type="InterPro" id="IPR014721">
    <property type="entry name" value="Ribsml_uS5_D2-typ_fold_subgr"/>
</dbReference>
<dbReference type="PROSITE" id="PS51786">
    <property type="entry name" value="LON_PROTEOLYTIC"/>
    <property type="match status" value="1"/>
</dbReference>
<evidence type="ECO:0000313" key="14">
    <source>
        <dbReference type="EMBL" id="CAI5446332.1"/>
    </source>
</evidence>
<comment type="caution">
    <text evidence="14">The sequence shown here is derived from an EMBL/GenBank/DDBJ whole genome shotgun (WGS) entry which is preliminary data.</text>
</comment>
<name>A0A9P1N0D5_9PELO</name>
<dbReference type="OrthoDB" id="2411602at2759"/>
<dbReference type="FunFam" id="1.10.8.60:FF:000091">
    <property type="entry name" value="Lon protease homolog 2, peroxisomal"/>
    <property type="match status" value="1"/>
</dbReference>
<dbReference type="InterPro" id="IPR004815">
    <property type="entry name" value="Lon_bac/euk-typ"/>
</dbReference>
<organism evidence="14 15">
    <name type="scientific">Caenorhabditis angaria</name>
    <dbReference type="NCBI Taxonomy" id="860376"/>
    <lineage>
        <taxon>Eukaryota</taxon>
        <taxon>Metazoa</taxon>
        <taxon>Ecdysozoa</taxon>
        <taxon>Nematoda</taxon>
        <taxon>Chromadorea</taxon>
        <taxon>Rhabditida</taxon>
        <taxon>Rhabditina</taxon>
        <taxon>Rhabditomorpha</taxon>
        <taxon>Rhabditoidea</taxon>
        <taxon>Rhabditidae</taxon>
        <taxon>Peloderinae</taxon>
        <taxon>Caenorhabditis</taxon>
    </lineage>
</organism>
<keyword evidence="4 8" id="KW-0720">Serine protease</keyword>
<evidence type="ECO:0000256" key="8">
    <source>
        <dbReference type="PIRNR" id="PIRNR001174"/>
    </source>
</evidence>
<dbReference type="GO" id="GO:0016887">
    <property type="term" value="F:ATP hydrolysis activity"/>
    <property type="evidence" value="ECO:0007669"/>
    <property type="project" value="InterPro"/>
</dbReference>
<feature type="domain" description="Lon N-terminal" evidence="13">
    <location>
        <begin position="6"/>
        <end position="198"/>
    </location>
</feature>
<dbReference type="PRINTS" id="PR00830">
    <property type="entry name" value="ENDOLAPTASE"/>
</dbReference>
<evidence type="ECO:0000259" key="13">
    <source>
        <dbReference type="PROSITE" id="PS51787"/>
    </source>
</evidence>
<dbReference type="InterPro" id="IPR027417">
    <property type="entry name" value="P-loop_NTPase"/>
</dbReference>
<dbReference type="PANTHER" id="PTHR10046">
    <property type="entry name" value="ATP DEPENDENT LON PROTEASE FAMILY MEMBER"/>
    <property type="match status" value="1"/>
</dbReference>
<dbReference type="EC" id="3.4.21.-" evidence="8"/>
<dbReference type="NCBIfam" id="TIGR00763">
    <property type="entry name" value="lon"/>
    <property type="match status" value="1"/>
</dbReference>
<evidence type="ECO:0000256" key="6">
    <source>
        <dbReference type="ARBA" id="ARBA00023140"/>
    </source>
</evidence>
<comment type="similarity">
    <text evidence="8 11">Belongs to the peptidase S16 family.</text>
</comment>
<evidence type="ECO:0000313" key="15">
    <source>
        <dbReference type="Proteomes" id="UP001152747"/>
    </source>
</evidence>
<dbReference type="Proteomes" id="UP001152747">
    <property type="component" value="Unassembled WGS sequence"/>
</dbReference>
<feature type="active site" evidence="9 11">
    <location>
        <position position="676"/>
    </location>
</feature>
<feature type="active site" evidence="9 11">
    <location>
        <position position="719"/>
    </location>
</feature>
<dbReference type="CDD" id="cd19500">
    <property type="entry name" value="RecA-like_Lon"/>
    <property type="match status" value="1"/>
</dbReference>
<dbReference type="InterPro" id="IPR027065">
    <property type="entry name" value="Lon_Prtase"/>
</dbReference>
<dbReference type="GO" id="GO:0030163">
    <property type="term" value="P:protein catabolic process"/>
    <property type="evidence" value="ECO:0007669"/>
    <property type="project" value="InterPro"/>
</dbReference>
<evidence type="ECO:0000259" key="12">
    <source>
        <dbReference type="PROSITE" id="PS51786"/>
    </source>
</evidence>
<dbReference type="Pfam" id="PF22667">
    <property type="entry name" value="Lon_lid"/>
    <property type="match status" value="1"/>
</dbReference>
<dbReference type="PIRSF" id="PIRSF001174">
    <property type="entry name" value="Lon_proteas"/>
    <property type="match status" value="1"/>
</dbReference>
<dbReference type="Gene3D" id="3.40.50.300">
    <property type="entry name" value="P-loop containing nucleotide triphosphate hydrolases"/>
    <property type="match status" value="1"/>
</dbReference>
<evidence type="ECO:0000256" key="1">
    <source>
        <dbReference type="ARBA" id="ARBA00022670"/>
    </source>
</evidence>